<keyword evidence="4" id="KW-0325">Glycoprotein</keyword>
<evidence type="ECO:0000313" key="7">
    <source>
        <dbReference type="Proteomes" id="UP000694941"/>
    </source>
</evidence>
<name>A0ABM1RZD1_LIMPO</name>
<dbReference type="InterPro" id="IPR052577">
    <property type="entry name" value="VWA7"/>
</dbReference>
<evidence type="ECO:0000259" key="5">
    <source>
        <dbReference type="Pfam" id="PF23560"/>
    </source>
</evidence>
<proteinExistence type="predicted"/>
<sequence>IGPVTVTTNPDIFQLQLKELYVQGGGDCPEMSVGAIKQALDVSLPSSSIYVFTDARAKDHYLLEDVLKLIQRKESQVVFVMTGDCGNHSHPGYQSYEKIASTSSGQIFHLKKSDVNEVLNFVRVSLQARKVNLLAIDRSLSQVTEVDFDVDSTLREFTVSVSGDTPEITLVDPSGRDVGLSEGLNNLLNLKNVSIVNIKDPFPGPWKLWVRTKGPHTIRSTGLSTLDFIHGFSRQPTAKLKETYHRPLKG</sequence>
<evidence type="ECO:0000256" key="1">
    <source>
        <dbReference type="ARBA" id="ARBA00004613"/>
    </source>
</evidence>
<gene>
    <name evidence="8" type="primary">LOC106477449</name>
</gene>
<dbReference type="Pfam" id="PF23560">
    <property type="entry name" value="GBD_Hemicentin"/>
    <property type="match status" value="1"/>
</dbReference>
<dbReference type="PANTHER" id="PTHR14905:SF7">
    <property type="entry name" value="VON WILLEBRAND FACTOR A DOMAIN-CONTAINING PROTEIN 7"/>
    <property type="match status" value="1"/>
</dbReference>
<dbReference type="PANTHER" id="PTHR14905">
    <property type="entry name" value="NG37"/>
    <property type="match status" value="1"/>
</dbReference>
<feature type="non-terminal residue" evidence="8">
    <location>
        <position position="1"/>
    </location>
</feature>
<accession>A0ABM1RZD1</accession>
<dbReference type="InterPro" id="IPR036465">
    <property type="entry name" value="vWFA_dom_sf"/>
</dbReference>
<protein>
    <submittedName>
        <fullName evidence="8">Hemicentin-2-like</fullName>
    </submittedName>
</protein>
<evidence type="ECO:0000256" key="4">
    <source>
        <dbReference type="ARBA" id="ARBA00023180"/>
    </source>
</evidence>
<keyword evidence="7" id="KW-1185">Reference proteome</keyword>
<reference evidence="8" key="1">
    <citation type="submission" date="2025-08" db="UniProtKB">
        <authorList>
            <consortium name="RefSeq"/>
        </authorList>
    </citation>
    <scope>IDENTIFICATION</scope>
    <source>
        <tissue evidence="8">Muscle</tissue>
    </source>
</reference>
<dbReference type="Proteomes" id="UP000694941">
    <property type="component" value="Unplaced"/>
</dbReference>
<dbReference type="InterPro" id="IPR056475">
    <property type="entry name" value="GBD_Hemicentin/VWA7"/>
</dbReference>
<evidence type="ECO:0000259" key="6">
    <source>
        <dbReference type="Pfam" id="PF25106"/>
    </source>
</evidence>
<comment type="subcellular location">
    <subcellularLocation>
        <location evidence="1">Secreted</location>
    </subcellularLocation>
</comment>
<feature type="domain" description="Hemicentin/VWA7 galactose-binding" evidence="5">
    <location>
        <begin position="130"/>
        <end position="225"/>
    </location>
</feature>
<dbReference type="GeneID" id="106477449"/>
<dbReference type="Pfam" id="PF25106">
    <property type="entry name" value="VWA_4"/>
    <property type="match status" value="1"/>
</dbReference>
<organism evidence="7 8">
    <name type="scientific">Limulus polyphemus</name>
    <name type="common">Atlantic horseshoe crab</name>
    <dbReference type="NCBI Taxonomy" id="6850"/>
    <lineage>
        <taxon>Eukaryota</taxon>
        <taxon>Metazoa</taxon>
        <taxon>Ecdysozoa</taxon>
        <taxon>Arthropoda</taxon>
        <taxon>Chelicerata</taxon>
        <taxon>Merostomata</taxon>
        <taxon>Xiphosura</taxon>
        <taxon>Limulidae</taxon>
        <taxon>Limulus</taxon>
    </lineage>
</organism>
<evidence type="ECO:0000256" key="2">
    <source>
        <dbReference type="ARBA" id="ARBA00022525"/>
    </source>
</evidence>
<evidence type="ECO:0000313" key="8">
    <source>
        <dbReference type="RefSeq" id="XP_022236736.1"/>
    </source>
</evidence>
<keyword evidence="3" id="KW-0732">Signal</keyword>
<dbReference type="RefSeq" id="XP_022236736.1">
    <property type="nucleotide sequence ID" value="XM_022381028.1"/>
</dbReference>
<evidence type="ECO:0000256" key="3">
    <source>
        <dbReference type="ARBA" id="ARBA00022729"/>
    </source>
</evidence>
<keyword evidence="2" id="KW-0964">Secreted</keyword>
<feature type="domain" description="Hemicentin-1-like von Willebrand factor A" evidence="6">
    <location>
        <begin position="1"/>
        <end position="112"/>
    </location>
</feature>
<dbReference type="InterPro" id="IPR056861">
    <property type="entry name" value="HMCN1-like_VWA"/>
</dbReference>
<dbReference type="SUPFAM" id="SSF53300">
    <property type="entry name" value="vWA-like"/>
    <property type="match status" value="1"/>
</dbReference>